<feature type="transmembrane region" description="Helical" evidence="1">
    <location>
        <begin position="274"/>
        <end position="295"/>
    </location>
</feature>
<feature type="transmembrane region" description="Helical" evidence="1">
    <location>
        <begin position="163"/>
        <end position="181"/>
    </location>
</feature>
<accession>A0A411HJ76</accession>
<name>A0A411HJ76_9GAMM</name>
<feature type="transmembrane region" description="Helical" evidence="1">
    <location>
        <begin position="193"/>
        <end position="221"/>
    </location>
</feature>
<feature type="transmembrane region" description="Helical" evidence="1">
    <location>
        <begin position="384"/>
        <end position="401"/>
    </location>
</feature>
<feature type="transmembrane region" description="Helical" evidence="1">
    <location>
        <begin position="227"/>
        <end position="247"/>
    </location>
</feature>
<keyword evidence="1" id="KW-1133">Transmembrane helix</keyword>
<evidence type="ECO:0000256" key="1">
    <source>
        <dbReference type="SAM" id="Phobius"/>
    </source>
</evidence>
<sequence length="578" mass="62728">MTSIRNPEQSDTGLIEPGFIRRNFVGRWAPRYFLFAAIGYVILGVIAMLVLSPRVPYADAWQHYARLLSQPFPASVIAAENGHPELFANLLRLVSLRWLGGDELLQIVIGLLLALGCLTVLLLPLKRRCAVAPVTRAAIAFVLALGIFWLGNARALLHDNESLHVYSVLLCLAGAIALVQVERDQPPTLRRVLGASVLCVLAALNFGSGSAAFFAVFALLFVQRARLSSWVVVGTSLLFTLLIYALLKGSSGVPLSLHPLDQSMLALRTLASPLIYLFWPLVDPIAAAALPHSLASIGGIAHVWTSIFGDVRRSVFPQAIFGAVFVFVLIWTTWRARRYPASFHAVGQVGFALAWFGLAVAGLIALTRFGYFIEFPEQVYAPRYLPWSTLAWAGLLIILLSRRGAGKIALVSVGMISLFALAAEVGMTITMIHAREVADDTALAAVVGIWPDRDRSGETDTQVTQQAAELMRPLHLGPFAWREASLIGQPEPNNARLVAVMALEFSEPHNGINRDGVRIEATLTPPGCRANRLLVVDQERVVGLLRPLTTNHWRGAANVRPGDAGFTIVAVCAESASP</sequence>
<protein>
    <submittedName>
        <fullName evidence="2">Uncharacterized protein</fullName>
    </submittedName>
</protein>
<feature type="transmembrane region" description="Helical" evidence="1">
    <location>
        <begin position="346"/>
        <end position="372"/>
    </location>
</feature>
<keyword evidence="1" id="KW-0472">Membrane</keyword>
<keyword evidence="1" id="KW-0812">Transmembrane</keyword>
<feature type="transmembrane region" description="Helical" evidence="1">
    <location>
        <begin position="315"/>
        <end position="334"/>
    </location>
</feature>
<dbReference type="EMBL" id="CP035704">
    <property type="protein sequence ID" value="QBB70450.1"/>
    <property type="molecule type" value="Genomic_DNA"/>
</dbReference>
<feature type="transmembrane region" description="Helical" evidence="1">
    <location>
        <begin position="104"/>
        <end position="125"/>
    </location>
</feature>
<feature type="transmembrane region" description="Helical" evidence="1">
    <location>
        <begin position="408"/>
        <end position="432"/>
    </location>
</feature>
<keyword evidence="3" id="KW-1185">Reference proteome</keyword>
<dbReference type="RefSeq" id="WP_129832708.1">
    <property type="nucleotide sequence ID" value="NZ_CP035704.1"/>
</dbReference>
<feature type="transmembrane region" description="Helical" evidence="1">
    <location>
        <begin position="137"/>
        <end position="157"/>
    </location>
</feature>
<evidence type="ECO:0000313" key="3">
    <source>
        <dbReference type="Proteomes" id="UP000291562"/>
    </source>
</evidence>
<dbReference type="Proteomes" id="UP000291562">
    <property type="component" value="Chromosome"/>
</dbReference>
<gene>
    <name evidence="2" type="ORF">ELE36_08755</name>
</gene>
<feature type="transmembrane region" description="Helical" evidence="1">
    <location>
        <begin position="32"/>
        <end position="51"/>
    </location>
</feature>
<reference evidence="2 3" key="1">
    <citation type="submission" date="2019-01" db="EMBL/GenBank/DDBJ databases">
        <title>Pseudolysobacter antarctica gen. nov., sp. nov., isolated from Fildes Peninsula, Antarctica.</title>
        <authorList>
            <person name="Wei Z."/>
            <person name="Peng F."/>
        </authorList>
    </citation>
    <scope>NUCLEOTIDE SEQUENCE [LARGE SCALE GENOMIC DNA]</scope>
    <source>
        <strain evidence="2 3">AQ6-296</strain>
    </source>
</reference>
<dbReference type="AlphaFoldDB" id="A0A411HJ76"/>
<dbReference type="KEGG" id="xbc:ELE36_08755"/>
<dbReference type="OrthoDB" id="5950835at2"/>
<proteinExistence type="predicted"/>
<organism evidence="2 3">
    <name type="scientific">Pseudolysobacter antarcticus</name>
    <dbReference type="NCBI Taxonomy" id="2511995"/>
    <lineage>
        <taxon>Bacteria</taxon>
        <taxon>Pseudomonadati</taxon>
        <taxon>Pseudomonadota</taxon>
        <taxon>Gammaproteobacteria</taxon>
        <taxon>Lysobacterales</taxon>
        <taxon>Rhodanobacteraceae</taxon>
        <taxon>Pseudolysobacter</taxon>
    </lineage>
</organism>
<evidence type="ECO:0000313" key="2">
    <source>
        <dbReference type="EMBL" id="QBB70450.1"/>
    </source>
</evidence>